<feature type="transmembrane region" description="Helical" evidence="11">
    <location>
        <begin position="335"/>
        <end position="356"/>
    </location>
</feature>
<name>A0ABS7MBX5_9SPHN</name>
<reference evidence="12" key="1">
    <citation type="submission" date="2021-08" db="EMBL/GenBank/DDBJ databases">
        <title>Sphingopyxis panaciterrulae sp. nov., isolated from the surface water of the Yellow Sea.</title>
        <authorList>
            <person name="Gao Z."/>
            <person name="Zhang D."/>
            <person name="Zhang A."/>
        </authorList>
    </citation>
    <scope>NUCLEOTIDE SEQUENCE</scope>
    <source>
        <strain evidence="12">XHP0097</strain>
    </source>
</reference>
<keyword evidence="7 11" id="KW-0573">Peptidoglycan synthesis</keyword>
<dbReference type="RefSeq" id="WP_222135834.1">
    <property type="nucleotide sequence ID" value="NZ_JAILXK010000001.1"/>
</dbReference>
<keyword evidence="9 11" id="KW-0472">Membrane</keyword>
<dbReference type="Pfam" id="PF01098">
    <property type="entry name" value="FTSW_RODA_SPOVE"/>
    <property type="match status" value="1"/>
</dbReference>
<evidence type="ECO:0000256" key="9">
    <source>
        <dbReference type="ARBA" id="ARBA00023136"/>
    </source>
</evidence>
<keyword evidence="8 11" id="KW-1133">Transmembrane helix</keyword>
<comment type="function">
    <text evidence="11">Peptidoglycan polymerase that is essential for cell wall elongation.</text>
</comment>
<dbReference type="Proteomes" id="UP001166571">
    <property type="component" value="Unassembled WGS sequence"/>
</dbReference>
<accession>A0ABS7MBX5</accession>
<evidence type="ECO:0000256" key="1">
    <source>
        <dbReference type="ARBA" id="ARBA00004141"/>
    </source>
</evidence>
<evidence type="ECO:0000256" key="4">
    <source>
        <dbReference type="ARBA" id="ARBA00022679"/>
    </source>
</evidence>
<comment type="caution">
    <text evidence="12">The sequence shown here is derived from an EMBL/GenBank/DDBJ whole genome shotgun (WGS) entry which is preliminary data.</text>
</comment>
<organism evidence="12 13">
    <name type="scientific">Sphingopyxis jiangsuensis</name>
    <dbReference type="NCBI Taxonomy" id="2871171"/>
    <lineage>
        <taxon>Bacteria</taxon>
        <taxon>Pseudomonadati</taxon>
        <taxon>Pseudomonadota</taxon>
        <taxon>Alphaproteobacteria</taxon>
        <taxon>Sphingomonadales</taxon>
        <taxon>Sphingomonadaceae</taxon>
        <taxon>Sphingopyxis</taxon>
    </lineage>
</organism>
<comment type="pathway">
    <text evidence="11">Cell wall biogenesis; peptidoglycan biosynthesis.</text>
</comment>
<proteinExistence type="inferred from homology"/>
<evidence type="ECO:0000256" key="11">
    <source>
        <dbReference type="HAMAP-Rule" id="MF_02079"/>
    </source>
</evidence>
<feature type="transmembrane region" description="Helical" evidence="11">
    <location>
        <begin position="46"/>
        <end position="64"/>
    </location>
</feature>
<protein>
    <recommendedName>
        <fullName evidence="11">Peptidoglycan glycosyltransferase MrdB</fullName>
        <shortName evidence="11">PGT</shortName>
        <ecNumber evidence="11">2.4.99.28</ecNumber>
    </recommendedName>
    <alternativeName>
        <fullName evidence="11">Cell elongation protein RodA</fullName>
    </alternativeName>
    <alternativeName>
        <fullName evidence="11">Cell wall polymerase</fullName>
    </alternativeName>
    <alternativeName>
        <fullName evidence="11">Peptidoglycan polymerase</fullName>
        <shortName evidence="11">PG polymerase</shortName>
    </alternativeName>
</protein>
<dbReference type="EC" id="2.4.99.28" evidence="11"/>
<gene>
    <name evidence="11 12" type="primary">rodA</name>
    <name evidence="11" type="synonym">mrdB</name>
    <name evidence="12" type="ORF">K5P26_04080</name>
</gene>
<feature type="transmembrane region" description="Helical" evidence="11">
    <location>
        <begin position="15"/>
        <end position="34"/>
    </location>
</feature>
<evidence type="ECO:0000256" key="6">
    <source>
        <dbReference type="ARBA" id="ARBA00022960"/>
    </source>
</evidence>
<dbReference type="InterPro" id="IPR011923">
    <property type="entry name" value="RodA/MrdB"/>
</dbReference>
<evidence type="ECO:0000256" key="10">
    <source>
        <dbReference type="ARBA" id="ARBA00023316"/>
    </source>
</evidence>
<keyword evidence="6 11" id="KW-0133">Cell shape</keyword>
<evidence type="ECO:0000256" key="8">
    <source>
        <dbReference type="ARBA" id="ARBA00022989"/>
    </source>
</evidence>
<evidence type="ECO:0000313" key="13">
    <source>
        <dbReference type="Proteomes" id="UP001166571"/>
    </source>
</evidence>
<feature type="transmembrane region" description="Helical" evidence="11">
    <location>
        <begin position="137"/>
        <end position="154"/>
    </location>
</feature>
<dbReference type="InterPro" id="IPR001182">
    <property type="entry name" value="FtsW/RodA"/>
</dbReference>
<dbReference type="NCBIfam" id="TIGR02210">
    <property type="entry name" value="rodA_shape"/>
    <property type="match status" value="1"/>
</dbReference>
<comment type="similarity">
    <text evidence="11">Belongs to the SEDS family. MrdB/RodA subfamily.</text>
</comment>
<sequence length="368" mass="39718">MIPVPPAVQRFPWKLIALLCAIAGFGLLVLYSAAGGHWSPWAWQQGVRFLVFLGGALVLGRLPLRLFENFSYLAYIGVVILLVAVEALGFAGGGSQRWLNLGFMNLQPSELMKVAIVLALARFYAQLPPGETRSWTALWPALLLIGIPAGLVMLQPDLGTALAISASGVIVMFVSGLPFWWFASAVAAGAAAVPVLFSFLHDYQQKRILIFLDPESDPLGAGYHITQSKIAIGSGGVGGKGFLNGSQSHLDYLPEGHTDFIFSTMVEEWGLIGGLALLFAFFLLLRWSTRVALRARTRYGQLVAAGLTMTIFFYIAINLMMVMGLAPVVGIPLPLFSYGGSSMLTIMTCIGIILAIETDSKTGTRRLH</sequence>
<feature type="transmembrane region" description="Helical" evidence="11">
    <location>
        <begin position="269"/>
        <end position="287"/>
    </location>
</feature>
<evidence type="ECO:0000256" key="3">
    <source>
        <dbReference type="ARBA" id="ARBA00022676"/>
    </source>
</evidence>
<feature type="transmembrane region" description="Helical" evidence="11">
    <location>
        <begin position="299"/>
        <end position="323"/>
    </location>
</feature>
<evidence type="ECO:0000256" key="7">
    <source>
        <dbReference type="ARBA" id="ARBA00022984"/>
    </source>
</evidence>
<keyword evidence="5 11" id="KW-0812">Transmembrane</keyword>
<dbReference type="PANTHER" id="PTHR30474">
    <property type="entry name" value="CELL CYCLE PROTEIN"/>
    <property type="match status" value="1"/>
</dbReference>
<dbReference type="EMBL" id="JAILXK010000001">
    <property type="protein sequence ID" value="MBY4636318.1"/>
    <property type="molecule type" value="Genomic_DNA"/>
</dbReference>
<keyword evidence="13" id="KW-1185">Reference proteome</keyword>
<comment type="catalytic activity">
    <reaction evidence="11">
        <text>[GlcNAc-(1-&gt;4)-Mur2Ac(oyl-L-Ala-gamma-D-Glu-L-Lys-D-Ala-D-Ala)](n)-di-trans,octa-cis-undecaprenyl diphosphate + beta-D-GlcNAc-(1-&gt;4)-Mur2Ac(oyl-L-Ala-gamma-D-Glu-L-Lys-D-Ala-D-Ala)-di-trans,octa-cis-undecaprenyl diphosphate = [GlcNAc-(1-&gt;4)-Mur2Ac(oyl-L-Ala-gamma-D-Glu-L-Lys-D-Ala-D-Ala)](n+1)-di-trans,octa-cis-undecaprenyl diphosphate + di-trans,octa-cis-undecaprenyl diphosphate + H(+)</text>
        <dbReference type="Rhea" id="RHEA:23708"/>
        <dbReference type="Rhea" id="RHEA-COMP:9602"/>
        <dbReference type="Rhea" id="RHEA-COMP:9603"/>
        <dbReference type="ChEBI" id="CHEBI:15378"/>
        <dbReference type="ChEBI" id="CHEBI:58405"/>
        <dbReference type="ChEBI" id="CHEBI:60033"/>
        <dbReference type="ChEBI" id="CHEBI:78435"/>
        <dbReference type="EC" id="2.4.99.28"/>
    </reaction>
</comment>
<keyword evidence="4 11" id="KW-0808">Transferase</keyword>
<keyword evidence="10 11" id="KW-0961">Cell wall biogenesis/degradation</keyword>
<comment type="subcellular location">
    <subcellularLocation>
        <location evidence="11">Cell inner membrane</location>
        <topology evidence="11">Multi-pass membrane protein</topology>
    </subcellularLocation>
    <subcellularLocation>
        <location evidence="1">Membrane</location>
        <topology evidence="1">Multi-pass membrane protein</topology>
    </subcellularLocation>
</comment>
<keyword evidence="2 11" id="KW-1003">Cell membrane</keyword>
<evidence type="ECO:0000256" key="2">
    <source>
        <dbReference type="ARBA" id="ARBA00022475"/>
    </source>
</evidence>
<keyword evidence="3 11" id="KW-0328">Glycosyltransferase</keyword>
<feature type="transmembrane region" description="Helical" evidence="11">
    <location>
        <begin position="161"/>
        <end position="183"/>
    </location>
</feature>
<evidence type="ECO:0000313" key="12">
    <source>
        <dbReference type="EMBL" id="MBY4636318.1"/>
    </source>
</evidence>
<feature type="transmembrane region" description="Helical" evidence="11">
    <location>
        <begin position="70"/>
        <end position="91"/>
    </location>
</feature>
<dbReference type="PROSITE" id="PS00428">
    <property type="entry name" value="FTSW_RODA_SPOVE"/>
    <property type="match status" value="1"/>
</dbReference>
<dbReference type="InterPro" id="IPR018365">
    <property type="entry name" value="Cell_cycle_FtsW-rel_CS"/>
</dbReference>
<evidence type="ECO:0000256" key="5">
    <source>
        <dbReference type="ARBA" id="ARBA00022692"/>
    </source>
</evidence>
<dbReference type="PANTHER" id="PTHR30474:SF1">
    <property type="entry name" value="PEPTIDOGLYCAN GLYCOSYLTRANSFERASE MRDB"/>
    <property type="match status" value="1"/>
</dbReference>
<keyword evidence="11" id="KW-0997">Cell inner membrane</keyword>
<dbReference type="HAMAP" id="MF_02079">
    <property type="entry name" value="PGT_RodA"/>
    <property type="match status" value="1"/>
</dbReference>